<keyword evidence="2" id="KW-1185">Reference proteome</keyword>
<accession>A0ABS2NV23</accession>
<gene>
    <name evidence="1" type="ORF">JOC95_000174</name>
</gene>
<dbReference type="RefSeq" id="WP_204412553.1">
    <property type="nucleotide sequence ID" value="NZ_JAFBED010000001.1"/>
</dbReference>
<organism evidence="1 2">
    <name type="scientific">Sutcliffiella tianshenii</name>
    <dbReference type="NCBI Taxonomy" id="1463404"/>
    <lineage>
        <taxon>Bacteria</taxon>
        <taxon>Bacillati</taxon>
        <taxon>Bacillota</taxon>
        <taxon>Bacilli</taxon>
        <taxon>Bacillales</taxon>
        <taxon>Bacillaceae</taxon>
        <taxon>Sutcliffiella</taxon>
    </lineage>
</organism>
<sequence length="143" mass="16457">MGNETTLDELAEWEGLYRIRNYVVGSMTILKVGGKEVTTGSTPVYLDELSGEKFRFVTKVLLPENKEILLGLRFTLSQQTMDFKAYIKGVRINEKKKRYTYLVGLVMQDDKEIMSVITFVNKIQLANKQKKLRTITRTAIEVE</sequence>
<dbReference type="Proteomes" id="UP000737402">
    <property type="component" value="Unassembled WGS sequence"/>
</dbReference>
<evidence type="ECO:0000313" key="1">
    <source>
        <dbReference type="EMBL" id="MBM7618332.1"/>
    </source>
</evidence>
<evidence type="ECO:0008006" key="3">
    <source>
        <dbReference type="Google" id="ProtNLM"/>
    </source>
</evidence>
<reference evidence="1 2" key="1">
    <citation type="submission" date="2021-01" db="EMBL/GenBank/DDBJ databases">
        <title>Genomic Encyclopedia of Type Strains, Phase IV (KMG-IV): sequencing the most valuable type-strain genomes for metagenomic binning, comparative biology and taxonomic classification.</title>
        <authorList>
            <person name="Goeker M."/>
        </authorList>
    </citation>
    <scope>NUCLEOTIDE SEQUENCE [LARGE SCALE GENOMIC DNA]</scope>
    <source>
        <strain evidence="1 2">DSM 25879</strain>
    </source>
</reference>
<evidence type="ECO:0000313" key="2">
    <source>
        <dbReference type="Proteomes" id="UP000737402"/>
    </source>
</evidence>
<dbReference type="EMBL" id="JAFBED010000001">
    <property type="protein sequence ID" value="MBM7618332.1"/>
    <property type="molecule type" value="Genomic_DNA"/>
</dbReference>
<comment type="caution">
    <text evidence="1">The sequence shown here is derived from an EMBL/GenBank/DDBJ whole genome shotgun (WGS) entry which is preliminary data.</text>
</comment>
<protein>
    <recommendedName>
        <fullName evidence="3">Phage protein</fullName>
    </recommendedName>
</protein>
<proteinExistence type="predicted"/>
<name>A0ABS2NV23_9BACI</name>